<evidence type="ECO:0000256" key="1">
    <source>
        <dbReference type="SAM" id="MobiDB-lite"/>
    </source>
</evidence>
<dbReference type="AlphaFoldDB" id="A0A6J4M2B4"/>
<proteinExistence type="predicted"/>
<name>A0A6J4M2B4_9SPHI</name>
<accession>A0A6J4M2B4</accession>
<feature type="non-terminal residue" evidence="2">
    <location>
        <position position="1"/>
    </location>
</feature>
<dbReference type="EMBL" id="CADCTQ010000693">
    <property type="protein sequence ID" value="CAA9346926.1"/>
    <property type="molecule type" value="Genomic_DNA"/>
</dbReference>
<reference evidence="2" key="1">
    <citation type="submission" date="2020-02" db="EMBL/GenBank/DDBJ databases">
        <authorList>
            <person name="Meier V. D."/>
        </authorList>
    </citation>
    <scope>NUCLEOTIDE SEQUENCE</scope>
    <source>
        <strain evidence="2">AVDCRST_MAG56</strain>
    </source>
</reference>
<gene>
    <name evidence="2" type="ORF">AVDCRST_MAG56-8196</name>
</gene>
<feature type="region of interest" description="Disordered" evidence="1">
    <location>
        <begin position="1"/>
        <end position="22"/>
    </location>
</feature>
<sequence>RPTPRRRPAGLPAGKSIRIFRM</sequence>
<organism evidence="2">
    <name type="scientific">uncultured Cytophagales bacterium</name>
    <dbReference type="NCBI Taxonomy" id="158755"/>
    <lineage>
        <taxon>Bacteria</taxon>
        <taxon>Pseudomonadati</taxon>
        <taxon>Bacteroidota</taxon>
        <taxon>Sphingobacteriia</taxon>
        <taxon>Sphingobacteriales</taxon>
        <taxon>environmental samples</taxon>
    </lineage>
</organism>
<feature type="non-terminal residue" evidence="2">
    <location>
        <position position="22"/>
    </location>
</feature>
<protein>
    <submittedName>
        <fullName evidence="2">Uncharacterized protein</fullName>
    </submittedName>
</protein>
<evidence type="ECO:0000313" key="2">
    <source>
        <dbReference type="EMBL" id="CAA9346926.1"/>
    </source>
</evidence>